<dbReference type="EMBL" id="DYWT01000028">
    <property type="protein sequence ID" value="HJF30537.1"/>
    <property type="molecule type" value="Genomic_DNA"/>
</dbReference>
<keyword evidence="1" id="KW-0378">Hydrolase</keyword>
<dbReference type="Gene3D" id="1.10.530.10">
    <property type="match status" value="1"/>
</dbReference>
<feature type="compositionally biased region" description="Basic and acidic residues" evidence="2">
    <location>
        <begin position="54"/>
        <end position="69"/>
    </location>
</feature>
<dbReference type="PRINTS" id="PR01002">
    <property type="entry name" value="FLGFLGJ"/>
</dbReference>
<feature type="compositionally biased region" description="Acidic residues" evidence="2">
    <location>
        <begin position="37"/>
        <end position="53"/>
    </location>
</feature>
<dbReference type="Pfam" id="PF01832">
    <property type="entry name" value="Glucosaminidase"/>
    <property type="match status" value="1"/>
</dbReference>
<evidence type="ECO:0000313" key="5">
    <source>
        <dbReference type="EMBL" id="HJF30537.1"/>
    </source>
</evidence>
<dbReference type="InterPro" id="IPR002901">
    <property type="entry name" value="MGlyc_endo_b_GlcNAc-like_dom"/>
</dbReference>
<gene>
    <name evidence="5" type="ORF">K8V56_02005</name>
</gene>
<evidence type="ECO:0000259" key="4">
    <source>
        <dbReference type="SMART" id="SM00047"/>
    </source>
</evidence>
<evidence type="ECO:0000313" key="6">
    <source>
        <dbReference type="Proteomes" id="UP000698173"/>
    </source>
</evidence>
<dbReference type="PANTHER" id="PTHR33308:SF9">
    <property type="entry name" value="PEPTIDOGLYCAN HYDROLASE FLGJ"/>
    <property type="match status" value="1"/>
</dbReference>
<dbReference type="PANTHER" id="PTHR33308">
    <property type="entry name" value="PEPTIDOGLYCAN HYDROLASE FLGJ"/>
    <property type="match status" value="1"/>
</dbReference>
<comment type="caution">
    <text evidence="5">The sequence shown here is derived from an EMBL/GenBank/DDBJ whole genome shotgun (WGS) entry which is preliminary data.</text>
</comment>
<dbReference type="SMART" id="SM00047">
    <property type="entry name" value="LYZ2"/>
    <property type="match status" value="1"/>
</dbReference>
<dbReference type="Gene3D" id="4.10.80.30">
    <property type="entry name" value="DNA polymerase, domain 6"/>
    <property type="match status" value="1"/>
</dbReference>
<feature type="region of interest" description="Disordered" evidence="2">
    <location>
        <begin position="37"/>
        <end position="76"/>
    </location>
</feature>
<keyword evidence="3" id="KW-0732">Signal</keyword>
<dbReference type="GO" id="GO:0004040">
    <property type="term" value="F:amidase activity"/>
    <property type="evidence" value="ECO:0007669"/>
    <property type="project" value="InterPro"/>
</dbReference>
<protein>
    <submittedName>
        <fullName evidence="5">Glucosaminidase domain-containing protein</fullName>
    </submittedName>
</protein>
<feature type="chain" id="PRO_5036926775" evidence="3">
    <location>
        <begin position="29"/>
        <end position="616"/>
    </location>
</feature>
<name>A0A921KBM2_SPOPS</name>
<accession>A0A921KBM2</accession>
<reference evidence="5" key="2">
    <citation type="submission" date="2021-09" db="EMBL/GenBank/DDBJ databases">
        <authorList>
            <person name="Gilroy R."/>
        </authorList>
    </citation>
    <scope>NUCLEOTIDE SEQUENCE</scope>
    <source>
        <strain evidence="5">CHK171-7178</strain>
    </source>
</reference>
<reference evidence="5" key="1">
    <citation type="journal article" date="2021" name="PeerJ">
        <title>Extensive microbial diversity within the chicken gut microbiome revealed by metagenomics and culture.</title>
        <authorList>
            <person name="Gilroy R."/>
            <person name="Ravi A."/>
            <person name="Getino M."/>
            <person name="Pursley I."/>
            <person name="Horton D.L."/>
            <person name="Alikhan N.F."/>
            <person name="Baker D."/>
            <person name="Gharbi K."/>
            <person name="Hall N."/>
            <person name="Watson M."/>
            <person name="Adriaenssens E.M."/>
            <person name="Foster-Nyarko E."/>
            <person name="Jarju S."/>
            <person name="Secka A."/>
            <person name="Antonio M."/>
            <person name="Oren A."/>
            <person name="Chaudhuri R.R."/>
            <person name="La Ragione R."/>
            <person name="Hildebrand F."/>
            <person name="Pallen M.J."/>
        </authorList>
    </citation>
    <scope>NUCLEOTIDE SEQUENCE</scope>
    <source>
        <strain evidence="5">CHK171-7178</strain>
    </source>
</reference>
<evidence type="ECO:0000256" key="2">
    <source>
        <dbReference type="SAM" id="MobiDB-lite"/>
    </source>
</evidence>
<dbReference type="SMART" id="SM00728">
    <property type="entry name" value="ChW"/>
    <property type="match status" value="5"/>
</dbReference>
<feature type="domain" description="Mannosyl-glycoprotein endo-beta-N-acetylglucosamidase-like" evidence="4">
    <location>
        <begin position="153"/>
        <end position="312"/>
    </location>
</feature>
<proteinExistence type="predicted"/>
<dbReference type="Proteomes" id="UP000698173">
    <property type="component" value="Unassembled WGS sequence"/>
</dbReference>
<evidence type="ECO:0000256" key="1">
    <source>
        <dbReference type="ARBA" id="ARBA00022801"/>
    </source>
</evidence>
<dbReference type="Pfam" id="PF07538">
    <property type="entry name" value="ChW"/>
    <property type="match status" value="5"/>
</dbReference>
<sequence>MTKHKQIKAVTMLLSISFLTNSFAPVFATTVIEQTESEQQELDITEVESSNELEVEHSDDERPEETTKEIEEDQIEENVIEVEPTLEESLVEPVEEMTEDESEEVDLEADLESESEEVIEEEIKYDQEAIHDLAMQIMAEDIQTKNSRARIRTFSSGIAYVDAFLDNIIPAAIESSVDSKILPSIMMAQAALESAWGLSGLAQDANNLFGIKSSNDWKGQIYQAYTKEFVNGKWITTLADFRKYNNWLESINDHAAFFTSTEWRKENYKHVVGEKDYRKAAQALSDAGYATDPDYPGKLISIIETYNLAKYDNVPVLTTEYHMQKFGWLTKRGSNLTLGHVGDNLRMEDLKVSFPDDSNLSITYSAHIQKTGWVNNIKEGNSTGNTGKGLRMEAIKMNLAGATANSYDIFYRTYTEAIGWSGWAKNGEAAGTEGYGKKIQSIEIKLAWKGDNPVDMSKTSFKVFTNPQVSYSTQLQYDGWTSYVQNGALSGTLGKARRLEAIKITLPSIPYEGGIQYQAHAQTYGWLSKVSNNQISGTVGEAKRLEAVKINLTGEMANQYDIYYRTHIQTYGWTGWAKNGSPSGSEGLAKRLEAIQIKLVKKGEKAPGTTTNSFYR</sequence>
<dbReference type="InterPro" id="IPR051056">
    <property type="entry name" value="Glycosyl_Hydrolase_73"/>
</dbReference>
<organism evidence="5 6">
    <name type="scientific">Sporosarcina psychrophila</name>
    <name type="common">Bacillus psychrophilus</name>
    <dbReference type="NCBI Taxonomy" id="1476"/>
    <lineage>
        <taxon>Bacteria</taxon>
        <taxon>Bacillati</taxon>
        <taxon>Bacillota</taxon>
        <taxon>Bacilli</taxon>
        <taxon>Bacillales</taxon>
        <taxon>Caryophanaceae</taxon>
        <taxon>Sporosarcina</taxon>
    </lineage>
</organism>
<feature type="signal peptide" evidence="3">
    <location>
        <begin position="1"/>
        <end position="28"/>
    </location>
</feature>
<dbReference type="InterPro" id="IPR006637">
    <property type="entry name" value="ChW"/>
</dbReference>
<evidence type="ECO:0000256" key="3">
    <source>
        <dbReference type="SAM" id="SignalP"/>
    </source>
</evidence>
<feature type="region of interest" description="Disordered" evidence="2">
    <location>
        <begin position="90"/>
        <end position="115"/>
    </location>
</feature>
<dbReference type="AlphaFoldDB" id="A0A921KBM2"/>